<comment type="caution">
    <text evidence="5">The sequence shown here is derived from an EMBL/GenBank/DDBJ whole genome shotgun (WGS) entry which is preliminary data.</text>
</comment>
<proteinExistence type="predicted"/>
<dbReference type="EMBL" id="JAGKHQ010000021">
    <property type="protein sequence ID" value="KAG7474390.1"/>
    <property type="molecule type" value="Genomic_DNA"/>
</dbReference>
<feature type="transmembrane region" description="Helical" evidence="2">
    <location>
        <begin position="184"/>
        <end position="205"/>
    </location>
</feature>
<dbReference type="GO" id="GO:0009897">
    <property type="term" value="C:external side of plasma membrane"/>
    <property type="evidence" value="ECO:0007669"/>
    <property type="project" value="TreeGrafter"/>
</dbReference>
<feature type="chain" id="PRO_5043596693" evidence="3">
    <location>
        <begin position="24"/>
        <end position="259"/>
    </location>
</feature>
<evidence type="ECO:0000259" key="4">
    <source>
        <dbReference type="PROSITE" id="PS50050"/>
    </source>
</evidence>
<dbReference type="InterPro" id="IPR053126">
    <property type="entry name" value="CD27_receptor"/>
</dbReference>
<evidence type="ECO:0000256" key="3">
    <source>
        <dbReference type="SAM" id="SignalP"/>
    </source>
</evidence>
<keyword evidence="3" id="KW-0732">Signal</keyword>
<dbReference type="InterPro" id="IPR001368">
    <property type="entry name" value="TNFR/NGFR_Cys_rich_reg"/>
</dbReference>
<protein>
    <submittedName>
        <fullName evidence="5">CD27 antigen</fullName>
    </submittedName>
</protein>
<evidence type="ECO:0000256" key="1">
    <source>
        <dbReference type="PROSITE-ProRule" id="PRU00206"/>
    </source>
</evidence>
<feature type="disulfide bond" evidence="1">
    <location>
        <begin position="93"/>
        <end position="108"/>
    </location>
</feature>
<evidence type="ECO:0000313" key="6">
    <source>
        <dbReference type="Proteomes" id="UP000693946"/>
    </source>
</evidence>
<keyword evidence="6" id="KW-1185">Reference proteome</keyword>
<keyword evidence="1" id="KW-1015">Disulfide bond</keyword>
<name>A0AAV6PPX8_SOLSE</name>
<keyword evidence="2" id="KW-0812">Transmembrane</keyword>
<keyword evidence="2" id="KW-1133">Transmembrane helix</keyword>
<dbReference type="CDD" id="cd00185">
    <property type="entry name" value="TNFRSF"/>
    <property type="match status" value="1"/>
</dbReference>
<sequence length="259" mass="29087">MNNPLTLFCPLLSLILRGSPVTSWLSFSSTMQRLCYVAFSLLCSLPSIHSLQCSETEYAWPVEEATFCCKKCEPGKYMDWRQEASCEIKCDFCKEGLYRDSYNVDMNCNLCKSCKKTNMEYKSHCNATHNAVCRCKAGYKCRDQQCTQCLPIPTTTTLPPSTTASTLQAPTTLVPPKPIRDQTVWFLVITALLCTGIALVVVAKIKPLLRWIRSRRGYFLTEKPVPVPSCSEEDVVSKPVQEVCGKCDQPIDLCSDDKC</sequence>
<evidence type="ECO:0000256" key="2">
    <source>
        <dbReference type="SAM" id="Phobius"/>
    </source>
</evidence>
<dbReference type="PANTHER" id="PTHR47496:SF1">
    <property type="entry name" value="CD27 ANTIGEN"/>
    <property type="match status" value="1"/>
</dbReference>
<dbReference type="PROSITE" id="PS00652">
    <property type="entry name" value="TNFR_NGFR_1"/>
    <property type="match status" value="1"/>
</dbReference>
<feature type="domain" description="TNFR-Cys" evidence="4">
    <location>
        <begin position="92"/>
        <end position="133"/>
    </location>
</feature>
<gene>
    <name evidence="5" type="ORF">JOB18_007952</name>
</gene>
<accession>A0AAV6PPX8</accession>
<dbReference type="PANTHER" id="PTHR47496">
    <property type="entry name" value="CD27"/>
    <property type="match status" value="1"/>
</dbReference>
<keyword evidence="2" id="KW-0472">Membrane</keyword>
<reference evidence="5 6" key="1">
    <citation type="journal article" date="2021" name="Sci. Rep.">
        <title>Chromosome anchoring in Senegalese sole (Solea senegalensis) reveals sex-associated markers and genome rearrangements in flatfish.</title>
        <authorList>
            <person name="Guerrero-Cozar I."/>
            <person name="Gomez-Garrido J."/>
            <person name="Berbel C."/>
            <person name="Martinez-Blanch J.F."/>
            <person name="Alioto T."/>
            <person name="Claros M.G."/>
            <person name="Gagnaire P.A."/>
            <person name="Manchado M."/>
        </authorList>
    </citation>
    <scope>NUCLEOTIDE SEQUENCE [LARGE SCALE GENOMIC DNA]</scope>
    <source>
        <strain evidence="5">Sse05_10M</strain>
    </source>
</reference>
<dbReference type="GO" id="GO:0043066">
    <property type="term" value="P:negative regulation of apoptotic process"/>
    <property type="evidence" value="ECO:0007669"/>
    <property type="project" value="TreeGrafter"/>
</dbReference>
<dbReference type="PROSITE" id="PS50050">
    <property type="entry name" value="TNFR_NGFR_2"/>
    <property type="match status" value="1"/>
</dbReference>
<dbReference type="AlphaFoldDB" id="A0AAV6PPX8"/>
<organism evidence="5 6">
    <name type="scientific">Solea senegalensis</name>
    <name type="common">Senegalese sole</name>
    <dbReference type="NCBI Taxonomy" id="28829"/>
    <lineage>
        <taxon>Eukaryota</taxon>
        <taxon>Metazoa</taxon>
        <taxon>Chordata</taxon>
        <taxon>Craniata</taxon>
        <taxon>Vertebrata</taxon>
        <taxon>Euteleostomi</taxon>
        <taxon>Actinopterygii</taxon>
        <taxon>Neopterygii</taxon>
        <taxon>Teleostei</taxon>
        <taxon>Neoteleostei</taxon>
        <taxon>Acanthomorphata</taxon>
        <taxon>Carangaria</taxon>
        <taxon>Pleuronectiformes</taxon>
        <taxon>Pleuronectoidei</taxon>
        <taxon>Soleidae</taxon>
        <taxon>Solea</taxon>
    </lineage>
</organism>
<feature type="signal peptide" evidence="3">
    <location>
        <begin position="1"/>
        <end position="23"/>
    </location>
</feature>
<comment type="caution">
    <text evidence="1">Lacks conserved residue(s) required for the propagation of feature annotation.</text>
</comment>
<evidence type="ECO:0000313" key="5">
    <source>
        <dbReference type="EMBL" id="KAG7474390.1"/>
    </source>
</evidence>
<dbReference type="Proteomes" id="UP000693946">
    <property type="component" value="Linkage Group LG9"/>
</dbReference>
<feature type="repeat" description="TNFR-Cys" evidence="1">
    <location>
        <begin position="92"/>
        <end position="133"/>
    </location>
</feature>